<dbReference type="PANTHER" id="PTHR47737:SF1">
    <property type="entry name" value="GLYCINE BETAINE_PROLINE BETAINE TRANSPORT SYSTEM PERMEASE PROTEIN PROW"/>
    <property type="match status" value="1"/>
</dbReference>
<keyword evidence="2" id="KW-0813">Transport</keyword>
<dbReference type="SUPFAM" id="SSF53850">
    <property type="entry name" value="Periplasmic binding protein-like II"/>
    <property type="match status" value="1"/>
</dbReference>
<evidence type="ECO:0000256" key="4">
    <source>
        <dbReference type="ARBA" id="ARBA00023136"/>
    </source>
</evidence>
<dbReference type="EMBL" id="LR134477">
    <property type="protein sequence ID" value="VEI16325.1"/>
    <property type="molecule type" value="Genomic_DNA"/>
</dbReference>
<accession>A0A448PLB4</accession>
<proteinExistence type="predicted"/>
<dbReference type="Proteomes" id="UP000268658">
    <property type="component" value="Chromosome"/>
</dbReference>
<dbReference type="RefSeq" id="WP_126414176.1">
    <property type="nucleotide sequence ID" value="NZ_JASPER010000012.1"/>
</dbReference>
<dbReference type="GO" id="GO:0015226">
    <property type="term" value="F:carnitine transmembrane transporter activity"/>
    <property type="evidence" value="ECO:0007669"/>
    <property type="project" value="TreeGrafter"/>
</dbReference>
<dbReference type="KEGG" id="avc:NCTC10951_01618"/>
<dbReference type="CDD" id="cd13639">
    <property type="entry name" value="PBP2_OpuAC_like"/>
    <property type="match status" value="1"/>
</dbReference>
<sequence>MQTSRRTFTTALTSLAAAGALSACGASSGGGKRLRLGFIPSWSDGLSMTHLLKTQLEKAGYRIKLMDLSEAGPLYAGLSQGAVDLYPSAWPDITHKDYMDKYRRYIEDLGTYYDSARLCWSVPDYSSMTSIEDIKPRASQIDNRIVGIESGSGLVKVSEEQVIPAYGLQDMKFLTSSTASMLTELKKAVDARQEIVVTLWHPFWANTTFNMRDLEDPKGAFGKGEGLHFLGREGFAQDFPELARWLGSIKMDEATYGSLEDMVVNTYGEGKEDEAAIAWSQKYPRYDFKTS</sequence>
<dbReference type="OrthoDB" id="9787902at2"/>
<dbReference type="GO" id="GO:0005275">
    <property type="term" value="F:amine transmembrane transporter activity"/>
    <property type="evidence" value="ECO:0007669"/>
    <property type="project" value="TreeGrafter"/>
</dbReference>
<feature type="domain" description="ABC-type glycine betaine transport system substrate-binding" evidence="5">
    <location>
        <begin position="35"/>
        <end position="281"/>
    </location>
</feature>
<comment type="subcellular location">
    <subcellularLocation>
        <location evidence="1">Cell membrane</location>
    </subcellularLocation>
</comment>
<evidence type="ECO:0000256" key="3">
    <source>
        <dbReference type="ARBA" id="ARBA00022475"/>
    </source>
</evidence>
<evidence type="ECO:0000313" key="7">
    <source>
        <dbReference type="Proteomes" id="UP000268658"/>
    </source>
</evidence>
<dbReference type="GO" id="GO:0043190">
    <property type="term" value="C:ATP-binding cassette (ABC) transporter complex"/>
    <property type="evidence" value="ECO:0007669"/>
    <property type="project" value="InterPro"/>
</dbReference>
<reference evidence="6 7" key="1">
    <citation type="submission" date="2018-12" db="EMBL/GenBank/DDBJ databases">
        <authorList>
            <consortium name="Pathogen Informatics"/>
        </authorList>
    </citation>
    <scope>NUCLEOTIDE SEQUENCE [LARGE SCALE GENOMIC DNA]</scope>
    <source>
        <strain evidence="6 7">NCTC10951</strain>
    </source>
</reference>
<gene>
    <name evidence="6" type="primary">opuAC</name>
    <name evidence="6" type="ORF">NCTC10951_01618</name>
</gene>
<keyword evidence="4" id="KW-0472">Membrane</keyword>
<evidence type="ECO:0000259" key="5">
    <source>
        <dbReference type="Pfam" id="PF04069"/>
    </source>
</evidence>
<dbReference type="PANTHER" id="PTHR47737">
    <property type="entry name" value="GLYCINE BETAINE/PROLINE BETAINE TRANSPORT SYSTEM PERMEASE PROTEIN PROW"/>
    <property type="match status" value="1"/>
</dbReference>
<dbReference type="Pfam" id="PF04069">
    <property type="entry name" value="OpuAC"/>
    <property type="match status" value="1"/>
</dbReference>
<organism evidence="6 7">
    <name type="scientific">Actinomyces viscosus</name>
    <dbReference type="NCBI Taxonomy" id="1656"/>
    <lineage>
        <taxon>Bacteria</taxon>
        <taxon>Bacillati</taxon>
        <taxon>Actinomycetota</taxon>
        <taxon>Actinomycetes</taxon>
        <taxon>Actinomycetales</taxon>
        <taxon>Actinomycetaceae</taxon>
        <taxon>Actinomyces</taxon>
    </lineage>
</organism>
<evidence type="ECO:0000256" key="1">
    <source>
        <dbReference type="ARBA" id="ARBA00004236"/>
    </source>
</evidence>
<dbReference type="Gene3D" id="3.40.190.100">
    <property type="entry name" value="Glycine betaine-binding periplasmic protein, domain 2"/>
    <property type="match status" value="1"/>
</dbReference>
<keyword evidence="3" id="KW-1003">Cell membrane</keyword>
<dbReference type="InterPro" id="IPR007210">
    <property type="entry name" value="ABC_Gly_betaine_transp_sub-bd"/>
</dbReference>
<protein>
    <submittedName>
        <fullName evidence="6">Glycine betaine-binding protein</fullName>
    </submittedName>
</protein>
<dbReference type="PROSITE" id="PS51257">
    <property type="entry name" value="PROKAR_LIPOPROTEIN"/>
    <property type="match status" value="1"/>
</dbReference>
<dbReference type="GO" id="GO:0031460">
    <property type="term" value="P:glycine betaine transport"/>
    <property type="evidence" value="ECO:0007669"/>
    <property type="project" value="TreeGrafter"/>
</dbReference>
<dbReference type="AlphaFoldDB" id="A0A448PLB4"/>
<dbReference type="GO" id="GO:0015871">
    <property type="term" value="P:choline transport"/>
    <property type="evidence" value="ECO:0007669"/>
    <property type="project" value="TreeGrafter"/>
</dbReference>
<evidence type="ECO:0000313" key="6">
    <source>
        <dbReference type="EMBL" id="VEI16325.1"/>
    </source>
</evidence>
<dbReference type="Gene3D" id="3.10.105.10">
    <property type="entry name" value="Dipeptide-binding Protein, Domain 3"/>
    <property type="match status" value="2"/>
</dbReference>
<name>A0A448PLB4_ACTVI</name>
<evidence type="ECO:0000256" key="2">
    <source>
        <dbReference type="ARBA" id="ARBA00022448"/>
    </source>
</evidence>